<sequence length="462" mass="53265">MTEVIKSNLAIEDWPTQIAVFKAMYNTDDLHVRYLDDENEEVGIDTQQDLDYAYQIAVNTNNSLKLIIRNSRNELLGKHILNIDLETMRQLKIKRKSSSQQIENQGFSDSQIKWLENYLENFKAKIYSDFESKIDEMIRKKTNVFSNLDEEKDLKKKVNILFSLISEARMSNRALKAAYYEEELQSSQAFMAEFVKDCNLPDGSQCEPNVRLQKTWLIKNTGKIDWFSQGYQIKLININGNIRTECDFVNVEDTKVNETVSVSVDLIAPNKPGSYFSEWVLCCNGFQFGPRIWCSIRVNGESVISSESDDEFVVIPACFDLSKKWTLENTDEKEETMSQKSDSTYKSTEENTIEKSPSQFEINQEELIEKKTETKSAQISNAFDVMKNAFSNLGRPSFVGSVDFIPSVDSNSKEAEMDELMKKLINMGFANRDKNKRLLNEFNFNLEKCVQYLIDDLDNELG</sequence>
<dbReference type="InterPro" id="IPR013783">
    <property type="entry name" value="Ig-like_fold"/>
</dbReference>
<proteinExistence type="predicted"/>
<dbReference type="InterPro" id="IPR032350">
    <property type="entry name" value="Nbr1_FW"/>
</dbReference>
<feature type="region of interest" description="Disordered" evidence="2">
    <location>
        <begin position="330"/>
        <end position="357"/>
    </location>
</feature>
<dbReference type="SUPFAM" id="SSF54277">
    <property type="entry name" value="CAD &amp; PB1 domains"/>
    <property type="match status" value="1"/>
</dbReference>
<keyword evidence="5" id="KW-1185">Reference proteome</keyword>
<dbReference type="EMBL" id="CAJNOC010002963">
    <property type="protein sequence ID" value="CAF0960237.1"/>
    <property type="molecule type" value="Genomic_DNA"/>
</dbReference>
<dbReference type="PANTHER" id="PTHR20930">
    <property type="entry name" value="OVARIAN CARCINOMA ANTIGEN CA125-RELATED"/>
    <property type="match status" value="1"/>
</dbReference>
<dbReference type="AlphaFoldDB" id="A0A814DZ82"/>
<dbReference type="PROSITE" id="PS50030">
    <property type="entry name" value="UBA"/>
    <property type="match status" value="1"/>
</dbReference>
<comment type="subcellular location">
    <subcellularLocation>
        <location evidence="1">Cytoplasmic vesicle</location>
        <location evidence="1">Autophagosome</location>
    </subcellularLocation>
</comment>
<evidence type="ECO:0000313" key="4">
    <source>
        <dbReference type="EMBL" id="CAF0960237.1"/>
    </source>
</evidence>
<name>A0A814DZ82_9BILA</name>
<dbReference type="OrthoDB" id="661148at2759"/>
<organism evidence="4 5">
    <name type="scientific">Brachionus calyciflorus</name>
    <dbReference type="NCBI Taxonomy" id="104777"/>
    <lineage>
        <taxon>Eukaryota</taxon>
        <taxon>Metazoa</taxon>
        <taxon>Spiralia</taxon>
        <taxon>Gnathifera</taxon>
        <taxon>Rotifera</taxon>
        <taxon>Eurotatoria</taxon>
        <taxon>Monogononta</taxon>
        <taxon>Pseudotrocha</taxon>
        <taxon>Ploima</taxon>
        <taxon>Brachionidae</taxon>
        <taxon>Brachionus</taxon>
    </lineage>
</organism>
<dbReference type="Gene3D" id="3.10.20.90">
    <property type="entry name" value="Phosphatidylinositol 3-kinase Catalytic Subunit, Chain A, domain 1"/>
    <property type="match status" value="1"/>
</dbReference>
<evidence type="ECO:0000313" key="5">
    <source>
        <dbReference type="Proteomes" id="UP000663879"/>
    </source>
</evidence>
<dbReference type="PANTHER" id="PTHR20930:SF2">
    <property type="entry name" value="NEXT TO BRCA1 GENE 1 PROTEIN"/>
    <property type="match status" value="1"/>
</dbReference>
<gene>
    <name evidence="4" type="ORF">OXX778_LOCUS14408</name>
</gene>
<dbReference type="GO" id="GO:0043130">
    <property type="term" value="F:ubiquitin binding"/>
    <property type="evidence" value="ECO:0007669"/>
    <property type="project" value="TreeGrafter"/>
</dbReference>
<dbReference type="Proteomes" id="UP000663879">
    <property type="component" value="Unassembled WGS sequence"/>
</dbReference>
<accession>A0A814DZ82</accession>
<dbReference type="SUPFAM" id="SSF46934">
    <property type="entry name" value="UBA-like"/>
    <property type="match status" value="1"/>
</dbReference>
<dbReference type="Gene3D" id="2.60.40.10">
    <property type="entry name" value="Immunoglobulins"/>
    <property type="match status" value="1"/>
</dbReference>
<feature type="domain" description="UBA" evidence="3">
    <location>
        <begin position="416"/>
        <end position="456"/>
    </location>
</feature>
<evidence type="ECO:0000256" key="1">
    <source>
        <dbReference type="ARBA" id="ARBA00004419"/>
    </source>
</evidence>
<reference evidence="4" key="1">
    <citation type="submission" date="2021-02" db="EMBL/GenBank/DDBJ databases">
        <authorList>
            <person name="Nowell W R."/>
        </authorList>
    </citation>
    <scope>NUCLEOTIDE SEQUENCE</scope>
    <source>
        <strain evidence="4">Ploen Becks lab</strain>
    </source>
</reference>
<dbReference type="Gene3D" id="1.10.8.10">
    <property type="entry name" value="DNA helicase RuvA subunit, C-terminal domain"/>
    <property type="match status" value="1"/>
</dbReference>
<dbReference type="InterPro" id="IPR015940">
    <property type="entry name" value="UBA"/>
</dbReference>
<dbReference type="GO" id="GO:0016236">
    <property type="term" value="P:macroautophagy"/>
    <property type="evidence" value="ECO:0007669"/>
    <property type="project" value="TreeGrafter"/>
</dbReference>
<protein>
    <recommendedName>
        <fullName evidence="3">UBA domain-containing protein</fullName>
    </recommendedName>
</protein>
<dbReference type="InterPro" id="IPR009060">
    <property type="entry name" value="UBA-like_sf"/>
</dbReference>
<dbReference type="CDD" id="cd14947">
    <property type="entry name" value="NBR1_like"/>
    <property type="match status" value="1"/>
</dbReference>
<dbReference type="Pfam" id="PF16158">
    <property type="entry name" value="N_BRCA1_IG"/>
    <property type="match status" value="1"/>
</dbReference>
<dbReference type="GO" id="GO:0005776">
    <property type="term" value="C:autophagosome"/>
    <property type="evidence" value="ECO:0007669"/>
    <property type="project" value="UniProtKB-SubCell"/>
</dbReference>
<comment type="caution">
    <text evidence="4">The sequence shown here is derived from an EMBL/GenBank/DDBJ whole genome shotgun (WGS) entry which is preliminary data.</text>
</comment>
<evidence type="ECO:0000259" key="3">
    <source>
        <dbReference type="PROSITE" id="PS50030"/>
    </source>
</evidence>
<evidence type="ECO:0000256" key="2">
    <source>
        <dbReference type="SAM" id="MobiDB-lite"/>
    </source>
</evidence>
<dbReference type="GO" id="GO:0000407">
    <property type="term" value="C:phagophore assembly site"/>
    <property type="evidence" value="ECO:0007669"/>
    <property type="project" value="TreeGrafter"/>
</dbReference>